<proteinExistence type="predicted"/>
<gene>
    <name evidence="1" type="ORF">HG263_05745</name>
</gene>
<dbReference type="EMBL" id="JABBPG010000002">
    <property type="protein sequence ID" value="NOU50040.1"/>
    <property type="molecule type" value="Genomic_DNA"/>
</dbReference>
<protein>
    <submittedName>
        <fullName evidence="1">Uncharacterized protein</fullName>
    </submittedName>
</protein>
<keyword evidence="2" id="KW-1185">Reference proteome</keyword>
<dbReference type="Proteomes" id="UP000586305">
    <property type="component" value="Unassembled WGS sequence"/>
</dbReference>
<evidence type="ECO:0000313" key="2">
    <source>
        <dbReference type="Proteomes" id="UP000586305"/>
    </source>
</evidence>
<comment type="caution">
    <text evidence="1">The sequence shown here is derived from an EMBL/GenBank/DDBJ whole genome shotgun (WGS) entry which is preliminary data.</text>
</comment>
<accession>A0A849VB87</accession>
<dbReference type="AlphaFoldDB" id="A0A849VB87"/>
<organism evidence="1 2">
    <name type="scientific">Pseudoalteromonas caenipelagi</name>
    <dbReference type="NCBI Taxonomy" id="2726988"/>
    <lineage>
        <taxon>Bacteria</taxon>
        <taxon>Pseudomonadati</taxon>
        <taxon>Pseudomonadota</taxon>
        <taxon>Gammaproteobacteria</taxon>
        <taxon>Alteromonadales</taxon>
        <taxon>Pseudoalteromonadaceae</taxon>
        <taxon>Pseudoalteromonas</taxon>
    </lineage>
</organism>
<sequence length="52" mass="5585">MKTSIKLNIKAKKLKELSKDKTKLIGGGGGGDGARPQQAQGSYWPTIYTCNC</sequence>
<name>A0A849VB87_9GAMM</name>
<evidence type="ECO:0000313" key="1">
    <source>
        <dbReference type="EMBL" id="NOU50040.1"/>
    </source>
</evidence>
<dbReference type="RefSeq" id="WP_171625119.1">
    <property type="nucleotide sequence ID" value="NZ_JABBPG010000002.1"/>
</dbReference>
<reference evidence="1 2" key="1">
    <citation type="submission" date="2020-04" db="EMBL/GenBank/DDBJ databases">
        <title>Pseudoalteromonas caenipelagi sp. nov., isolated from a tidal flat.</title>
        <authorList>
            <person name="Park S."/>
            <person name="Yoon J.-H."/>
        </authorList>
    </citation>
    <scope>NUCLEOTIDE SEQUENCE [LARGE SCALE GENOMIC DNA]</scope>
    <source>
        <strain evidence="1 2">JBTF-M23</strain>
    </source>
</reference>